<keyword evidence="5" id="KW-0808">Transferase</keyword>
<keyword evidence="4" id="KW-0444">Lipid biosynthesis</keyword>
<reference evidence="14" key="1">
    <citation type="journal article" date="2014" name="Front. Microbiol.">
        <title>High frequency of phylogenetically diverse reductive dehalogenase-homologous genes in deep subseafloor sedimentary metagenomes.</title>
        <authorList>
            <person name="Kawai M."/>
            <person name="Futagami T."/>
            <person name="Toyoda A."/>
            <person name="Takaki Y."/>
            <person name="Nishi S."/>
            <person name="Hori S."/>
            <person name="Arai W."/>
            <person name="Tsubouchi T."/>
            <person name="Morono Y."/>
            <person name="Uchiyama I."/>
            <person name="Ito T."/>
            <person name="Fujiyama A."/>
            <person name="Inagaki F."/>
            <person name="Takami H."/>
        </authorList>
    </citation>
    <scope>NUCLEOTIDE SEQUENCE</scope>
    <source>
        <strain evidence="14">Expedition CK06-06</strain>
    </source>
</reference>
<comment type="subcellular location">
    <subcellularLocation>
        <location evidence="1">Cell membrane</location>
        <topology evidence="1">Multi-pass membrane protein</topology>
    </subcellularLocation>
</comment>
<evidence type="ECO:0000256" key="6">
    <source>
        <dbReference type="ARBA" id="ARBA00022692"/>
    </source>
</evidence>
<dbReference type="Pfam" id="PF01148">
    <property type="entry name" value="CTP_transf_1"/>
    <property type="match status" value="1"/>
</dbReference>
<protein>
    <recommendedName>
        <fullName evidence="15">Phosphatidate cytidylyltransferase</fullName>
    </recommendedName>
</protein>
<evidence type="ECO:0000256" key="7">
    <source>
        <dbReference type="ARBA" id="ARBA00022695"/>
    </source>
</evidence>
<comment type="similarity">
    <text evidence="2">Belongs to the CDS family.</text>
</comment>
<keyword evidence="8 13" id="KW-1133">Transmembrane helix</keyword>
<evidence type="ECO:0000256" key="9">
    <source>
        <dbReference type="ARBA" id="ARBA00023098"/>
    </source>
</evidence>
<sequence length="143" mass="15412">ALRGLDDGRNWVFFALFVTFASDTTAFFIGRALGRHKLAPGISPGKTWEGAIGGILGAIVVSLFFTLNTPLILPLSWGQVILLGLLVSIFGQLGDLAESLFKRYTGVKDSGSVLPGHGGFLDRMDSVVFASAVVYYYVVWVIQ</sequence>
<name>X0TDT8_9ZZZZ</name>
<evidence type="ECO:0000313" key="14">
    <source>
        <dbReference type="EMBL" id="GAF86347.1"/>
    </source>
</evidence>
<keyword evidence="7" id="KW-0548">Nucleotidyltransferase</keyword>
<evidence type="ECO:0000256" key="10">
    <source>
        <dbReference type="ARBA" id="ARBA00023136"/>
    </source>
</evidence>
<comment type="caution">
    <text evidence="14">The sequence shown here is derived from an EMBL/GenBank/DDBJ whole genome shotgun (WGS) entry which is preliminary data.</text>
</comment>
<feature type="transmembrane region" description="Helical" evidence="13">
    <location>
        <begin position="12"/>
        <end position="34"/>
    </location>
</feature>
<feature type="non-terminal residue" evidence="14">
    <location>
        <position position="1"/>
    </location>
</feature>
<evidence type="ECO:0000256" key="5">
    <source>
        <dbReference type="ARBA" id="ARBA00022679"/>
    </source>
</evidence>
<evidence type="ECO:0008006" key="15">
    <source>
        <dbReference type="Google" id="ProtNLM"/>
    </source>
</evidence>
<feature type="transmembrane region" description="Helical" evidence="13">
    <location>
        <begin position="71"/>
        <end position="93"/>
    </location>
</feature>
<dbReference type="PANTHER" id="PTHR46382:SF1">
    <property type="entry name" value="PHOSPHATIDATE CYTIDYLYLTRANSFERASE"/>
    <property type="match status" value="1"/>
</dbReference>
<keyword evidence="9" id="KW-0443">Lipid metabolism</keyword>
<evidence type="ECO:0000256" key="3">
    <source>
        <dbReference type="ARBA" id="ARBA00022475"/>
    </source>
</evidence>
<dbReference type="GO" id="GO:0004605">
    <property type="term" value="F:phosphatidate cytidylyltransferase activity"/>
    <property type="evidence" value="ECO:0007669"/>
    <property type="project" value="TreeGrafter"/>
</dbReference>
<proteinExistence type="inferred from homology"/>
<accession>X0TDT8</accession>
<evidence type="ECO:0000256" key="13">
    <source>
        <dbReference type="SAM" id="Phobius"/>
    </source>
</evidence>
<evidence type="ECO:0000256" key="1">
    <source>
        <dbReference type="ARBA" id="ARBA00004651"/>
    </source>
</evidence>
<evidence type="ECO:0000256" key="4">
    <source>
        <dbReference type="ARBA" id="ARBA00022516"/>
    </source>
</evidence>
<keyword evidence="10 13" id="KW-0472">Membrane</keyword>
<feature type="transmembrane region" description="Helical" evidence="13">
    <location>
        <begin position="46"/>
        <end position="65"/>
    </location>
</feature>
<evidence type="ECO:0000256" key="8">
    <source>
        <dbReference type="ARBA" id="ARBA00022989"/>
    </source>
</evidence>
<evidence type="ECO:0000256" key="11">
    <source>
        <dbReference type="ARBA" id="ARBA00023209"/>
    </source>
</evidence>
<dbReference type="InterPro" id="IPR000374">
    <property type="entry name" value="PC_trans"/>
</dbReference>
<dbReference type="PROSITE" id="PS01315">
    <property type="entry name" value="CDS"/>
    <property type="match status" value="1"/>
</dbReference>
<keyword evidence="3" id="KW-1003">Cell membrane</keyword>
<dbReference type="AlphaFoldDB" id="X0TDT8"/>
<keyword evidence="12" id="KW-1208">Phospholipid metabolism</keyword>
<keyword evidence="6 13" id="KW-0812">Transmembrane</keyword>
<organism evidence="14">
    <name type="scientific">marine sediment metagenome</name>
    <dbReference type="NCBI Taxonomy" id="412755"/>
    <lineage>
        <taxon>unclassified sequences</taxon>
        <taxon>metagenomes</taxon>
        <taxon>ecological metagenomes</taxon>
    </lineage>
</organism>
<dbReference type="PANTHER" id="PTHR46382">
    <property type="entry name" value="PHOSPHATIDATE CYTIDYLYLTRANSFERASE"/>
    <property type="match status" value="1"/>
</dbReference>
<evidence type="ECO:0000256" key="2">
    <source>
        <dbReference type="ARBA" id="ARBA00010185"/>
    </source>
</evidence>
<keyword evidence="11" id="KW-0594">Phospholipid biosynthesis</keyword>
<gene>
    <name evidence="14" type="ORF">S01H1_26831</name>
</gene>
<dbReference type="EMBL" id="BARS01016287">
    <property type="protein sequence ID" value="GAF86347.1"/>
    <property type="molecule type" value="Genomic_DNA"/>
</dbReference>
<dbReference type="GO" id="GO:0005886">
    <property type="term" value="C:plasma membrane"/>
    <property type="evidence" value="ECO:0007669"/>
    <property type="project" value="UniProtKB-SubCell"/>
</dbReference>
<dbReference type="GO" id="GO:0016024">
    <property type="term" value="P:CDP-diacylglycerol biosynthetic process"/>
    <property type="evidence" value="ECO:0007669"/>
    <property type="project" value="TreeGrafter"/>
</dbReference>
<evidence type="ECO:0000256" key="12">
    <source>
        <dbReference type="ARBA" id="ARBA00023264"/>
    </source>
</evidence>